<keyword evidence="3" id="KW-1185">Reference proteome</keyword>
<feature type="chain" id="PRO_5038565870" evidence="1">
    <location>
        <begin position="26"/>
        <end position="413"/>
    </location>
</feature>
<dbReference type="EMBL" id="CP077095">
    <property type="protein sequence ID" value="QXI40650.1"/>
    <property type="molecule type" value="Genomic_DNA"/>
</dbReference>
<organism evidence="2 3">
    <name type="scientific">Pseudomonas xantholysinigenes</name>
    <dbReference type="NCBI Taxonomy" id="2745490"/>
    <lineage>
        <taxon>Bacteria</taxon>
        <taxon>Pseudomonadati</taxon>
        <taxon>Pseudomonadota</taxon>
        <taxon>Gammaproteobacteria</taxon>
        <taxon>Pseudomonadales</taxon>
        <taxon>Pseudomonadaceae</taxon>
        <taxon>Pseudomonas</taxon>
    </lineage>
</organism>
<evidence type="ECO:0000256" key="1">
    <source>
        <dbReference type="SAM" id="SignalP"/>
    </source>
</evidence>
<dbReference type="Proteomes" id="UP000633418">
    <property type="component" value="Chromosome"/>
</dbReference>
<evidence type="ECO:0000313" key="2">
    <source>
        <dbReference type="EMBL" id="QXI40650.1"/>
    </source>
</evidence>
<reference evidence="2 3" key="2">
    <citation type="journal article" date="2021" name="Microorganisms">
        <title>The Ever-Expanding Pseudomonas Genus: Description of 43 New Species and Partition of the Pseudomonas putida Group.</title>
        <authorList>
            <person name="Girard L."/>
            <person name="Lood C."/>
            <person name="Hofte M."/>
            <person name="Vandamme P."/>
            <person name="Rokni-Zadeh H."/>
            <person name="van Noort V."/>
            <person name="Lavigne R."/>
            <person name="De Mot R."/>
        </authorList>
    </citation>
    <scope>NUCLEOTIDE SEQUENCE [LARGE SCALE GENOMIC DNA]</scope>
    <source>
        <strain evidence="2 3">RW9S1A</strain>
    </source>
</reference>
<dbReference type="RefSeq" id="WP_186657767.1">
    <property type="nucleotide sequence ID" value="NZ_CP077095.1"/>
</dbReference>
<name>A0A9E6PZX2_9PSED</name>
<protein>
    <submittedName>
        <fullName evidence="2">DUF2599 domain-containing protein</fullName>
    </submittedName>
</protein>
<feature type="signal peptide" evidence="1">
    <location>
        <begin position="1"/>
        <end position="25"/>
    </location>
</feature>
<evidence type="ECO:0000313" key="3">
    <source>
        <dbReference type="Proteomes" id="UP000633418"/>
    </source>
</evidence>
<dbReference type="Pfam" id="PF10783">
    <property type="entry name" value="DUF2599"/>
    <property type="match status" value="1"/>
</dbReference>
<gene>
    <name evidence="2" type="ORF">HU772_011470</name>
</gene>
<keyword evidence="1" id="KW-0732">Signal</keyword>
<dbReference type="KEGG" id="pxn:HU772_011470"/>
<reference evidence="2 3" key="1">
    <citation type="journal article" date="2020" name="Microorganisms">
        <title>Reliable Identification of Environmental Pseudomonas Isolates Using the rpoD Gene.</title>
        <authorList>
            <consortium name="The Broad Institute Genome Sequencing Platform"/>
            <person name="Girard L."/>
            <person name="Lood C."/>
            <person name="Rokni-Zadeh H."/>
            <person name="van Noort V."/>
            <person name="Lavigne R."/>
            <person name="De Mot R."/>
        </authorList>
    </citation>
    <scope>NUCLEOTIDE SEQUENCE [LARGE SCALE GENOMIC DNA]</scope>
    <source>
        <strain evidence="2 3">RW9S1A</strain>
    </source>
</reference>
<proteinExistence type="predicted"/>
<dbReference type="InterPro" id="IPR019719">
    <property type="entry name" value="DUF2599"/>
</dbReference>
<sequence>MKTTLTKLLPCLVLPVLLQPVAASAESCAETLKTIESLYNNTVDKCRSGPASNCSGLLIRGTHRSPDGKYDVWNPSPKAQELGTFAASWMRADGISYEDPGLKTNNGYLIMPFDKVEKPETPVHVYCAFPNDAWTDFRDDNGCGDNKNTPSTQEPVCQSMKPPINDAAGWLALFIKYQRDKMQDQYQCGFNMRGNGEAANQARTLAFQQFIKARQAINTREFQTQTELRLGNPKTDELPILAFFYSDPRGLGDAKKNAADYKAKTGKDRNIVKIDFPKTPNGKARFSCLSPDPTPPESQYCKKYIASSEWIQRDDPELGPNTWSLQVVPTDCGRKISKEQTARMWAELYNKHKDDAQWREYSKNGGSMRRQMVCHLTLVDDGRQVRDKPVWNLEPARPYVDHETALKMQCNPY</sequence>
<accession>A0A9E6PZX2</accession>
<dbReference type="AlphaFoldDB" id="A0A9E6PZX2"/>